<keyword evidence="10" id="KW-0408">Iron</keyword>
<evidence type="ECO:0000256" key="1">
    <source>
        <dbReference type="ARBA" id="ARBA00001933"/>
    </source>
</evidence>
<dbReference type="Pfam" id="PF00266">
    <property type="entry name" value="Aminotran_5"/>
    <property type="match status" value="1"/>
</dbReference>
<dbReference type="InterPro" id="IPR015422">
    <property type="entry name" value="PyrdxlP-dep_Trfase_small"/>
</dbReference>
<dbReference type="FunFam" id="3.40.640.10:FF:000003">
    <property type="entry name" value="Cysteine desulfurase IscS"/>
    <property type="match status" value="1"/>
</dbReference>
<evidence type="ECO:0000256" key="5">
    <source>
        <dbReference type="ARBA" id="ARBA00013558"/>
    </source>
</evidence>
<evidence type="ECO:0000256" key="10">
    <source>
        <dbReference type="ARBA" id="ARBA00023004"/>
    </source>
</evidence>
<dbReference type="AlphaFoldDB" id="A0A964E0G2"/>
<dbReference type="PIRSF" id="PIRSF005572">
    <property type="entry name" value="NifS"/>
    <property type="match status" value="1"/>
</dbReference>
<evidence type="ECO:0000313" key="15">
    <source>
        <dbReference type="Proteomes" id="UP000708298"/>
    </source>
</evidence>
<keyword evidence="9" id="KW-0663">Pyridoxal phosphate</keyword>
<dbReference type="Proteomes" id="UP000708298">
    <property type="component" value="Unassembled WGS sequence"/>
</dbReference>
<comment type="caution">
    <text evidence="14">The sequence shown here is derived from an EMBL/GenBank/DDBJ whole genome shotgun (WGS) entry which is preliminary data.</text>
</comment>
<dbReference type="InterPro" id="IPR016454">
    <property type="entry name" value="Cysteine_dSase"/>
</dbReference>
<comment type="cofactor">
    <cofactor evidence="1">
        <name>pyridoxal 5'-phosphate</name>
        <dbReference type="ChEBI" id="CHEBI:597326"/>
    </cofactor>
</comment>
<dbReference type="InterPro" id="IPR015424">
    <property type="entry name" value="PyrdxlP-dep_Trfase"/>
</dbReference>
<evidence type="ECO:0000256" key="9">
    <source>
        <dbReference type="ARBA" id="ARBA00022898"/>
    </source>
</evidence>
<dbReference type="PANTHER" id="PTHR11601:SF34">
    <property type="entry name" value="CYSTEINE DESULFURASE"/>
    <property type="match status" value="1"/>
</dbReference>
<feature type="domain" description="Aminotransferase class V" evidence="13">
    <location>
        <begin position="2"/>
        <end position="370"/>
    </location>
</feature>
<evidence type="ECO:0000259" key="13">
    <source>
        <dbReference type="Pfam" id="PF00266"/>
    </source>
</evidence>
<evidence type="ECO:0000256" key="8">
    <source>
        <dbReference type="ARBA" id="ARBA00022723"/>
    </source>
</evidence>
<organism evidence="14 15">
    <name type="scientific">Acidisoma silvae</name>
    <dbReference type="NCBI Taxonomy" id="2802396"/>
    <lineage>
        <taxon>Bacteria</taxon>
        <taxon>Pseudomonadati</taxon>
        <taxon>Pseudomonadota</taxon>
        <taxon>Alphaproteobacteria</taxon>
        <taxon>Acetobacterales</taxon>
        <taxon>Acidocellaceae</taxon>
        <taxon>Acidisoma</taxon>
    </lineage>
</organism>
<comment type="catalytic activity">
    <reaction evidence="12">
        <text>(sulfur carrier)-H + L-cysteine = (sulfur carrier)-SH + L-alanine</text>
        <dbReference type="Rhea" id="RHEA:43892"/>
        <dbReference type="Rhea" id="RHEA-COMP:14737"/>
        <dbReference type="Rhea" id="RHEA-COMP:14739"/>
        <dbReference type="ChEBI" id="CHEBI:29917"/>
        <dbReference type="ChEBI" id="CHEBI:35235"/>
        <dbReference type="ChEBI" id="CHEBI:57972"/>
        <dbReference type="ChEBI" id="CHEBI:64428"/>
        <dbReference type="EC" id="2.8.1.7"/>
    </reaction>
</comment>
<dbReference type="SUPFAM" id="SSF53383">
    <property type="entry name" value="PLP-dependent transferases"/>
    <property type="match status" value="1"/>
</dbReference>
<dbReference type="GO" id="GO:0051537">
    <property type="term" value="F:2 iron, 2 sulfur cluster binding"/>
    <property type="evidence" value="ECO:0007669"/>
    <property type="project" value="UniProtKB-KW"/>
</dbReference>
<sequence>MIYLDNHATTPCDPRVLAEMLPWFTERFGNAGSVEHGMGRDAADAVDIARAQVAALIGASAAEIIFTSGATESNNLAILGAARFARGMGDDRRRIVTLATEHHAVLDPVLALADEGFEPVVLPVQADGLLDPAVLAQALAVPTLLVSIMAVNNEIGVVQDLAVLGRMVKTAGAAFHVDAAQAAGRIALDIGQIPADLLSLSGHKMYGPKGIGALYLRRRPRMRIASLVAGGGQERGLRSGTLPVPLIIAMGKAAHLAQAEGSAETARIQAQAQRLLSGLRAGIPGLVLNGHAESRVAGNLSLTFPRRTAAALLADLPDLCLSSSSACTSAADGTVGASHVLTAIGLPPDAAKRSLRIGIGRFTSDAEIEAAAAQLIAAALSPEEELIR</sequence>
<comment type="function">
    <text evidence="2">Catalyzes the removal of elemental sulfur atoms from cysteine to produce alanine. Seems to participate in the biosynthesis of the nitrogenase metalloclusters by providing the inorganic sulfur required for the Fe-S core formation.</text>
</comment>
<protein>
    <recommendedName>
        <fullName evidence="5">Cysteine desulfurase</fullName>
        <ecNumber evidence="4">2.8.1.7</ecNumber>
    </recommendedName>
</protein>
<proteinExistence type="inferred from homology"/>
<dbReference type="EC" id="2.8.1.7" evidence="4"/>
<dbReference type="RefSeq" id="WP_227322337.1">
    <property type="nucleotide sequence ID" value="NZ_JAESVB010000007.1"/>
</dbReference>
<dbReference type="GO" id="GO:0031071">
    <property type="term" value="F:cysteine desulfurase activity"/>
    <property type="evidence" value="ECO:0007669"/>
    <property type="project" value="UniProtKB-EC"/>
</dbReference>
<keyword evidence="6" id="KW-0808">Transferase</keyword>
<keyword evidence="15" id="KW-1185">Reference proteome</keyword>
<evidence type="ECO:0000256" key="11">
    <source>
        <dbReference type="ARBA" id="ARBA00023014"/>
    </source>
</evidence>
<evidence type="ECO:0000256" key="7">
    <source>
        <dbReference type="ARBA" id="ARBA00022714"/>
    </source>
</evidence>
<evidence type="ECO:0000256" key="3">
    <source>
        <dbReference type="ARBA" id="ARBA00006490"/>
    </source>
</evidence>
<name>A0A964E0G2_9PROT</name>
<evidence type="ECO:0000256" key="12">
    <source>
        <dbReference type="ARBA" id="ARBA00050776"/>
    </source>
</evidence>
<dbReference type="InterPro" id="IPR000192">
    <property type="entry name" value="Aminotrans_V_dom"/>
</dbReference>
<evidence type="ECO:0000256" key="2">
    <source>
        <dbReference type="ARBA" id="ARBA00003120"/>
    </source>
</evidence>
<keyword evidence="11" id="KW-0411">Iron-sulfur</keyword>
<keyword evidence="8" id="KW-0479">Metal-binding</keyword>
<accession>A0A964E0G2</accession>
<dbReference type="PANTHER" id="PTHR11601">
    <property type="entry name" value="CYSTEINE DESULFURYLASE FAMILY MEMBER"/>
    <property type="match status" value="1"/>
</dbReference>
<evidence type="ECO:0000256" key="6">
    <source>
        <dbReference type="ARBA" id="ARBA00022679"/>
    </source>
</evidence>
<dbReference type="InterPro" id="IPR015421">
    <property type="entry name" value="PyrdxlP-dep_Trfase_major"/>
</dbReference>
<comment type="similarity">
    <text evidence="3">Belongs to the class-V pyridoxal-phosphate-dependent aminotransferase family. NifS/IscS subfamily.</text>
</comment>
<dbReference type="GO" id="GO:0046872">
    <property type="term" value="F:metal ion binding"/>
    <property type="evidence" value="ECO:0007669"/>
    <property type="project" value="UniProtKB-KW"/>
</dbReference>
<evidence type="ECO:0000313" key="14">
    <source>
        <dbReference type="EMBL" id="MCB8876678.1"/>
    </source>
</evidence>
<dbReference type="Gene3D" id="3.40.640.10">
    <property type="entry name" value="Type I PLP-dependent aspartate aminotransferase-like (Major domain)"/>
    <property type="match status" value="1"/>
</dbReference>
<keyword evidence="7" id="KW-0001">2Fe-2S</keyword>
<dbReference type="Gene3D" id="3.90.1150.10">
    <property type="entry name" value="Aspartate Aminotransferase, domain 1"/>
    <property type="match status" value="1"/>
</dbReference>
<dbReference type="EMBL" id="JAESVB010000007">
    <property type="protein sequence ID" value="MCB8876678.1"/>
    <property type="molecule type" value="Genomic_DNA"/>
</dbReference>
<reference evidence="14" key="2">
    <citation type="submission" date="2021-01" db="EMBL/GenBank/DDBJ databases">
        <authorList>
            <person name="Mieszkin S."/>
            <person name="Pouder E."/>
            <person name="Alain K."/>
        </authorList>
    </citation>
    <scope>NUCLEOTIDE SEQUENCE</scope>
    <source>
        <strain evidence="14">HW T2.11</strain>
    </source>
</reference>
<gene>
    <name evidence="14" type="ORF">ASILVAE211_15920</name>
</gene>
<evidence type="ECO:0000256" key="4">
    <source>
        <dbReference type="ARBA" id="ARBA00012239"/>
    </source>
</evidence>
<reference evidence="14" key="1">
    <citation type="journal article" date="2021" name="Microorganisms">
        <title>Acidisoma silvae sp. nov. and Acidisomacellulosilytica sp. nov., Two Acidophilic Bacteria Isolated from Decaying Wood, Hydrolyzing Cellulose and Producing Poly-3-hydroxybutyrate.</title>
        <authorList>
            <person name="Mieszkin S."/>
            <person name="Pouder E."/>
            <person name="Uroz S."/>
            <person name="Simon-Colin C."/>
            <person name="Alain K."/>
        </authorList>
    </citation>
    <scope>NUCLEOTIDE SEQUENCE</scope>
    <source>
        <strain evidence="14">HW T2.11</strain>
    </source>
</reference>